<accession>A0A6J1M7S0</accession>
<dbReference type="InterPro" id="IPR036236">
    <property type="entry name" value="Znf_C2H2_sf"/>
</dbReference>
<dbReference type="Pfam" id="PF12874">
    <property type="entry name" value="zf-met"/>
    <property type="match status" value="1"/>
</dbReference>
<sequence>MATKNKKTFDKTEFSKLLTTLSLKEVMKLEFWTENVNKLEKLVVCADELKKMYLCNVCKVVQYGDKNLISHLGGKRHVSKMESVKQLYLPNNNIPEFKSLTNNYKTVKVLRVSNTVGCSRGKAKVNEMYISKNQSGSTKLNRPVQKSKSEKNYGCVSTGIESIKEAYANLTNFKFSDNNEGIGKSKMSDIDQNRRSVDVDSSTVKAIIPNQFHKKLVQEIQDSYVNCESVNSKYSKYNNKQTCLLQKEIDHIDETAKNAQTILEKVSNKEIVSIFGLKSLRPDIVKNALPTSSKNTTISCVPISKLIYLSHSSEKNSETIEEISTRIMPIEISNHKKEQKKYELDIITKHFEPENVQSQNSATSQHISNCDSIFESTSTVTEILGFLGIEYVIKIMRNFNDEAAKFFCTLCNITTDEIIMHNHILSYSHRLTYCEKHFPTAVRQYRQYISHIPEHQVFKILPQILDKLAKSIEKYHGRGTVYYCYEYPFSKNKQNIVSTVFNRKHASELLGPVFTHIIDLKDVELLIENSTNCKFQITKPNESNNEVLPNNFNRSNYITMNQNAIYNYASHPSFNDDCRTETVDDETHKLMVDMFLRETRQNQVSRFCRRPSGISKRSRSKSNSPDRKRIRSNNLIIPQWNVERKSLSPLRDDDIWQAYRHLVDHSVRDLNQNYEIYIPDPEEHPMYREEWQSFWKRRKDELIAAGINHRSYNYQNEWIQFFNARLEELYNQDVESIKIKCRERLCLPMTNDYLSNSKYHVHISENLLKLDKPIRNDDDIKIKLNKYTNNINIIHVLRLLTALEDYLGSLGPTITDLLAKALKISKLNPDKANILLLTSKNCSILEAAKDKFTGLIISNILDPTQERALKKAINDTEQLLHFSTTIRTELGNSKTEPNRNIIEKESHGRLNAQDRFDKTELASKLATSLISQGKTTINHEQLEQIFQDYSIMEKKKQRNTTTSTSFVNNGNNH</sequence>
<feature type="domain" description="C2H2-type" evidence="2">
    <location>
        <begin position="54"/>
        <end position="77"/>
    </location>
</feature>
<organism evidence="3 4">
    <name type="scientific">Drosophila hydei</name>
    <name type="common">Fruit fly</name>
    <dbReference type="NCBI Taxonomy" id="7224"/>
    <lineage>
        <taxon>Eukaryota</taxon>
        <taxon>Metazoa</taxon>
        <taxon>Ecdysozoa</taxon>
        <taxon>Arthropoda</taxon>
        <taxon>Hexapoda</taxon>
        <taxon>Insecta</taxon>
        <taxon>Pterygota</taxon>
        <taxon>Neoptera</taxon>
        <taxon>Endopterygota</taxon>
        <taxon>Diptera</taxon>
        <taxon>Brachycera</taxon>
        <taxon>Muscomorpha</taxon>
        <taxon>Ephydroidea</taxon>
        <taxon>Drosophilidae</taxon>
        <taxon>Drosophila</taxon>
    </lineage>
</organism>
<dbReference type="OrthoDB" id="5877502at2759"/>
<reference evidence="4" key="1">
    <citation type="submission" date="2025-08" db="UniProtKB">
        <authorList>
            <consortium name="RefSeq"/>
        </authorList>
    </citation>
    <scope>IDENTIFICATION</scope>
    <source>
        <strain evidence="4">15085-1641.00</strain>
        <tissue evidence="4">Whole body</tissue>
    </source>
</reference>
<dbReference type="Proteomes" id="UP000504633">
    <property type="component" value="Unplaced"/>
</dbReference>
<evidence type="ECO:0000256" key="1">
    <source>
        <dbReference type="SAM" id="MobiDB-lite"/>
    </source>
</evidence>
<dbReference type="SUPFAM" id="SSF57667">
    <property type="entry name" value="beta-beta-alpha zinc fingers"/>
    <property type="match status" value="1"/>
</dbReference>
<dbReference type="OMA" id="QAEWQMF"/>
<evidence type="ECO:0000313" key="3">
    <source>
        <dbReference type="Proteomes" id="UP000504633"/>
    </source>
</evidence>
<evidence type="ECO:0000259" key="2">
    <source>
        <dbReference type="Pfam" id="PF12874"/>
    </source>
</evidence>
<dbReference type="RefSeq" id="XP_023172927.2">
    <property type="nucleotide sequence ID" value="XM_023317159.2"/>
</dbReference>
<dbReference type="KEGG" id="dhe:111600851"/>
<protein>
    <submittedName>
        <fullName evidence="4">Uncharacterized protein CG7065</fullName>
    </submittedName>
</protein>
<proteinExistence type="predicted"/>
<name>A0A6J1M7S0_DROHY</name>
<evidence type="ECO:0000313" key="4">
    <source>
        <dbReference type="RefSeq" id="XP_023172927.2"/>
    </source>
</evidence>
<feature type="region of interest" description="Disordered" evidence="1">
    <location>
        <begin position="610"/>
        <end position="630"/>
    </location>
</feature>
<dbReference type="InterPro" id="IPR013087">
    <property type="entry name" value="Znf_C2H2_type"/>
</dbReference>
<dbReference type="GeneID" id="111600851"/>
<dbReference type="AlphaFoldDB" id="A0A6J1M7S0"/>
<keyword evidence="3" id="KW-1185">Reference proteome</keyword>
<gene>
    <name evidence="4" type="primary">LOC111600851</name>
</gene>